<dbReference type="GO" id="GO:0008168">
    <property type="term" value="F:methyltransferase activity"/>
    <property type="evidence" value="ECO:0007669"/>
    <property type="project" value="UniProtKB-KW"/>
</dbReference>
<dbReference type="CDD" id="cd02440">
    <property type="entry name" value="AdoMet_MTases"/>
    <property type="match status" value="1"/>
</dbReference>
<comment type="caution">
    <text evidence="2">The sequence shown here is derived from an EMBL/GenBank/DDBJ whole genome shotgun (WGS) entry which is preliminary data.</text>
</comment>
<evidence type="ECO:0000259" key="1">
    <source>
        <dbReference type="Pfam" id="PF08242"/>
    </source>
</evidence>
<keyword evidence="3" id="KW-1185">Reference proteome</keyword>
<dbReference type="Pfam" id="PF08242">
    <property type="entry name" value="Methyltransf_12"/>
    <property type="match status" value="1"/>
</dbReference>
<feature type="domain" description="Methyltransferase type 12" evidence="1">
    <location>
        <begin position="40"/>
        <end position="134"/>
    </location>
</feature>
<dbReference type="SUPFAM" id="SSF53335">
    <property type="entry name" value="S-adenosyl-L-methionine-dependent methyltransferases"/>
    <property type="match status" value="1"/>
</dbReference>
<dbReference type="Proteomes" id="UP000624325">
    <property type="component" value="Unassembled WGS sequence"/>
</dbReference>
<dbReference type="InterPro" id="IPR029063">
    <property type="entry name" value="SAM-dependent_MTases_sf"/>
</dbReference>
<evidence type="ECO:0000313" key="2">
    <source>
        <dbReference type="EMBL" id="GIF55644.1"/>
    </source>
</evidence>
<protein>
    <submittedName>
        <fullName evidence="2">SAM-dependent methyltransferase</fullName>
    </submittedName>
</protein>
<dbReference type="RefSeq" id="WP_203701439.1">
    <property type="nucleotide sequence ID" value="NZ_BONC01000008.1"/>
</dbReference>
<evidence type="ECO:0000313" key="3">
    <source>
        <dbReference type="Proteomes" id="UP000624325"/>
    </source>
</evidence>
<keyword evidence="2" id="KW-0808">Transferase</keyword>
<gene>
    <name evidence="2" type="ORF">Air01nite_17390</name>
</gene>
<reference evidence="2 3" key="1">
    <citation type="submission" date="2021-01" db="EMBL/GenBank/DDBJ databases">
        <title>Whole genome shotgun sequence of Asanoa iriomotensis NBRC 100142.</title>
        <authorList>
            <person name="Komaki H."/>
            <person name="Tamura T."/>
        </authorList>
    </citation>
    <scope>NUCLEOTIDE SEQUENCE [LARGE SCALE GENOMIC DNA]</scope>
    <source>
        <strain evidence="2 3">NBRC 100142</strain>
    </source>
</reference>
<proteinExistence type="predicted"/>
<dbReference type="EMBL" id="BONC01000008">
    <property type="protein sequence ID" value="GIF55644.1"/>
    <property type="molecule type" value="Genomic_DNA"/>
</dbReference>
<accession>A0ABQ4BYM1</accession>
<dbReference type="InterPro" id="IPR013217">
    <property type="entry name" value="Methyltransf_12"/>
</dbReference>
<dbReference type="GO" id="GO:0032259">
    <property type="term" value="P:methylation"/>
    <property type="evidence" value="ECO:0007669"/>
    <property type="project" value="UniProtKB-KW"/>
</dbReference>
<organism evidence="2 3">
    <name type="scientific">Asanoa iriomotensis</name>
    <dbReference type="NCBI Taxonomy" id="234613"/>
    <lineage>
        <taxon>Bacteria</taxon>
        <taxon>Bacillati</taxon>
        <taxon>Actinomycetota</taxon>
        <taxon>Actinomycetes</taxon>
        <taxon>Micromonosporales</taxon>
        <taxon>Micromonosporaceae</taxon>
        <taxon>Asanoa</taxon>
    </lineage>
</organism>
<dbReference type="Gene3D" id="3.40.50.150">
    <property type="entry name" value="Vaccinia Virus protein VP39"/>
    <property type="match status" value="1"/>
</dbReference>
<name>A0ABQ4BYM1_9ACTN</name>
<sequence>MSDAPAHGAGTRLDFNGPLSAHRADRLAADLAARRPATVVDVGCGWGELLLRVLAAAPEARGVGIDSHGPDVVRGRANAAARGLGDRVSFVDGPAAAHADPADVVLNIGAYHAFGDLDAGLRAVRGLVNPGGRVLFGAEFWEHPPPAERLARMWPGATADDCDDLAGLVDRAIAAGFRPLRIETVTADEWAEFESGLAADGEEWLLTHADHPEAADLRSRLDNQRNTWLRGHRGVLGFAYLTLGPLLL</sequence>
<keyword evidence="2" id="KW-0489">Methyltransferase</keyword>